<dbReference type="Pfam" id="PF13573">
    <property type="entry name" value="SprB"/>
    <property type="match status" value="6"/>
</dbReference>
<reference evidence="1 2" key="1">
    <citation type="submission" date="2023-07" db="EMBL/GenBank/DDBJ databases">
        <title>Sorghum-associated microbial communities from plants grown in Nebraska, USA.</title>
        <authorList>
            <person name="Schachtman D."/>
        </authorList>
    </citation>
    <scope>NUCLEOTIDE SEQUENCE [LARGE SCALE GENOMIC DNA]</scope>
    <source>
        <strain evidence="1 2">BE124</strain>
    </source>
</reference>
<evidence type="ECO:0008006" key="3">
    <source>
        <dbReference type="Google" id="ProtNLM"/>
    </source>
</evidence>
<dbReference type="InterPro" id="IPR025667">
    <property type="entry name" value="SprB_repeat"/>
</dbReference>
<protein>
    <recommendedName>
        <fullName evidence="3">Gliding motility-associated C-terminal domain-containing protein</fullName>
    </recommendedName>
</protein>
<name>A0ABU1S292_9FLAO</name>
<organism evidence="1 2">
    <name type="scientific">Flavobacterium granuli</name>
    <dbReference type="NCBI Taxonomy" id="280093"/>
    <lineage>
        <taxon>Bacteria</taxon>
        <taxon>Pseudomonadati</taxon>
        <taxon>Bacteroidota</taxon>
        <taxon>Flavobacteriia</taxon>
        <taxon>Flavobacteriales</taxon>
        <taxon>Flavobacteriaceae</taxon>
        <taxon>Flavobacterium</taxon>
    </lineage>
</organism>
<sequence>MQNRIAVLLFLFFLITTLSSFSNVESSSLLSLVNAKSIEVKVDTLVIGADSLKNKITVTNGKALISNTAAEITNPLIKYATNSYAGQVSQCPNDGDLLPKLFLCGGNDSRLIQTGITDARSIIWERFISGGSCTTVSNSDCANKNALASCWVAVPSVAGTQGQDYLANSAGQFRVKITDSTGTLYTFYFNVYQNALIPTAVAKNNIVKYGATCVIPGKITVGGFGDGYQYSFTTGSTPGAWNDSNVFTTTTPGTYTAFIRLKNVVGACEFKVINLEINSLDFTVSTVITAPKCNGDKGSVNVVASNVGLQYKYEIYNNATTLSAGSSGGYIKDTAKLFTGLTPGTYTIKTYVEGTSCMVDIQTNVVVPAAPAALTINLVPTALAVCTPGKIRVDATGGTTFYRYWVNINNAGFVLNSDKNITVVQPGTYEVRVEDTNGCSISKTIIVDPVDKPVYTITKTAGTCTNPNGSITVTLSDRKSYSYINVKIDGGSLAAGTYQTVTGTTYVFNNLPPENYIISIEYKKSRNDSYCIDPDAPISIGQTTALTASAGVAELSGCGPVGKELQGKVRITNAEGGVPISGTNPYLYSFDGKATWVTTKEAYVDPRTHILYIKDANCEVALAPITLETKPAAPTISVDAPVFNCDGSATSTVTVTNSGSGSPQFSYDYYMDGVLNTSSPSNIFKNVTQGDHTITVSYNVLSVPTESVLLNESFGSGPDVSSPGINPNFCWERQVEATKCNGDRLFGNGEYTVTNSLKNNPYSGWHNPVDHTSGSANGRYLAVDAGNSIPNNAVLYRKTIKDIIPNQPIKVTFVGTNLLKVGNTQPDASLTVELQNSAGVALSSQSTGGIPKTNGWVEYTKTINPGNNTTLDFVLRLELSQVNGIDFAVDDLVVTQMPKACNTVASFPLVVDGSKAFSAGITGYKDVKCSGQSNGEITISAQNFDKVKGFQYSVDGGAWQTVIPVPASTSGSKTLTNLGSKIYNISIRYDSAAGSCTFPFSKEIKAPAALTVSASVTKIATCTTGATITAVGGGGTSPYQYELRKSDGITVVAPFSFSNNAVFTGVPVGNYTVFARDINLCVSNVVGVPVSVVNPPAVTATLDATTDWCYTSANPASLVVNASGGVGPYSYALDGNANTPANSKTFSNVAPGTHSIVVTDSNGCTATISNIVISPPLKLNAVLTQDLTCLVSASITATVTDGYAGPYTYKVSYNGATATTVASFPYTTTLAGTYVFTVTDSKSCPATSNTIIVSSKTTPTLTANKTDITCNNKNDGIITVTAGNGFTSSYTYAIKLNTAATYTTKTTNQFTGLAAGTYNIKVIDSKGCESAVTDVTIINPTVVGGTISATELGCSSTGTVAAKITVIGSGGVGPYEYSFNDANHFGSDNIYFTSTPETVTAYIRDKNGCQFGPLSKTISANTLIAGIDVFFETGLECPAYKAHVKFQAIGGLSPIRYQVIAVPSGISIPIEASGQYSLDPGDYVFTAIDRNGCSVERRYHVKDVPDIVAGGSVLTPIKCFGDKGTIEFTVTGVKDRGYDYVIKNASGGIVQQDDNISETITTVNVPTALPVGVYTITATDRKTKCTGTYAVNLTQPTAALSISSASATHVNCNDKNSNITVTASGGTTNYSYAAVKTGAAVPTAFAAGNVVTVNTNSGADLVWDVYVKDANACTVKTTVTVIKDAIPSVTAVVSNQCTASGNNFTITATGTGGIGTLTYGINGAAGAFQSANTFTVAASATPYTVWVKDGNQCTASAAAVTVYPELTTLTSTKVLDCSTSPDAVITTTITGGKAPYTYTVQKGTGTISAPSASSSSLTFTYNVSNANAGAYKFVITDANGCTSIATATVTAITNPTVSETHINVSCNGLSDGSVTLTGAGGSGGYTYSRNATSGFTATATFSGLAASATAYTFYVKDSKGCTGSVSVTITQPTALVVSASATSLSCNATNVKQSALVTINVPTTGTSPYEYSFNGGAYDAARTLTVNDNGSNQTINYSVKDSKGCIKAGTAIIINKLNKPTDLTFANAVVTCSAPTTTVTVTAVNGVGTLQYETIAPSVVILGKQPSNIFAGLAAGAYTFKVTDANGCYYSELHTIDAVTPIAITGNVDLNVDCKGNSTGKATFTVSGNVTAGAYTFALTSGTLGTGTLTKSGNTLTLANVKAGNYKVQVTDTATGCSDDYPVTIKEPIAALSIASAAATHVNCNDYNSNITITASGGTTNYGYAAVKTGAAAPTAFATSNVVTVNTNSGADLVWDVYVKDANACTVKTTVTIIKDAIPSVTAVVSNQCTASGNNFTITATGTGGIGTLTYGINGAAGAFQSANTFTVAASATPYTVWVKDGNQCTASTTPITVYPQLTASADVTNTLDCSTSPDAVITTTITGGKAPYTYTVQKGTGAVSAPSASSSSLTFTYNVSNANAGAYKFVITDANGCTAIATATVTAITNPTVTAAPTQVSCNGLSNGSVTLTGAGGSGGYTYSRNATSGFTTSPTFSGLAASATAYTFYVKDSKGCTGSVSVTITQPTVLAVSASATSLSCNASNVKQSALVTINVPTTGTAPYEYSFNGGAYDSARTLTVYDNGSNQTINYSVKDSKGCIQAGTAVTINKLNPPAISNIVHTPIYCLPVASTTSTVTITKTAGTGTGTITYAITAPSTAVTSNTTGVFNGLAGGTTYTFKVTDANGCYDIDTHNVPVGIQIAVTATKLSDADCFGSNAGSIRYNVSGFTTTYSYSVNGGTAVLGQTAAEFTLPNLIKGSYNVLFTDETTKCTISKPITINGPTTALSATVAQVNANCNVATSKVTVTPTGGTAPYTFAYKINGVAPGANDYVGTTNIGNLNPTTSLSWDVWVKDSQECTFKLDVTVAKDLDPTVSASVLNQCTASGSTFQIKAVGASGVGPYTYTINTGVAPSPADTFTVPAGTYTITVKDANSCPNTISVTVNDALDTDAILKKDLTCSTPASAQIDVTINGGKANFSYKVKFNGGVYGSSTAVTGNTFTSNPTVAGTYQFEITDANGCKKETNVITVNPIVNPVITSVTETQSIKCNGDNTGILTVNIDTTKGLGPFTYSINGTTYQSSNIFTGLIAGTYSVTVKDSKGCINPVPYSAPIAQPNPITFTLSNVEIKCNASSGSSLGSITVSNVLGGTGSVATPFKYFITNNFGDVIAGNPYTATTTGRENHTFTIINYGVYTINVVDANGCSLTQKITMASPPTDLDINVTSLASNCTTGGTAKVEVKTLIASGNYEFGILESNISPYTTTWFAPDALGGKIKTFTNLVPGVTYTFVVHDKTTQCYYVEAASAPILPASALTAVPIAKNVTCQGLNNGSVTFTLSGFYSTTTSIDYQIFSAFSNVAVGAVGNKIVTGAPPYTVTAPSPGALSPGQYYIKFIENGTGAFNGCKSASAIFEIKESSIPLTVSASVIKNENCDNLGIITALAKFGTAPYLYMITGSATAPSATDSAWNSASTFTKAAGTYYVHAKDAYGCIQPSAIVNLIKDPAPVIALSVVNKCVVEGTFSINVNRTTAGIGTHSISVDNSTFTNVTVWPHIITGLNSGLHTIKIKDANGCIDTESITISKPLVATAAITTLPTCANNDGVITMSGNGGTGPYTYTIVPMPVGVTIVANVISKLPAGTYTVTMTDKTIPTTTPTNCSTTASVTLIAPTAVTFTTVTTPVVCSGDSNGVITVNLGTGNNNPNYTYEITAGPTTRIAQASNVFSGLLAGTYTVKVNSGRGCSDIKNNVIVGSPTPLRASSILTTPLTCGAANAAQPATVTVTATPGTGTAPYEYSFDLGVNYSSTNTYQSYVGRTFNVYVKDANECIYILSNGVNIPVLDAPTGMDITGTAVYCSPAVRQTSTVSITNVVKGVGTKTYSILSPTSAVGNITGQSSGVFTGLVPDTYTFQVKDANGCTYQESYTVDSVTPIAIVGALASDISCNVANGINNNGS</sequence>
<proteinExistence type="predicted"/>
<gene>
    <name evidence="1" type="ORF">J2W95_001840</name>
</gene>
<accession>A0ABU1S292</accession>
<dbReference type="EMBL" id="JAVDTX010000003">
    <property type="protein sequence ID" value="MDR6845141.1"/>
    <property type="molecule type" value="Genomic_DNA"/>
</dbReference>
<evidence type="ECO:0000313" key="2">
    <source>
        <dbReference type="Proteomes" id="UP001261871"/>
    </source>
</evidence>
<keyword evidence="2" id="KW-1185">Reference proteome</keyword>
<comment type="caution">
    <text evidence="1">The sequence shown here is derived from an EMBL/GenBank/DDBJ whole genome shotgun (WGS) entry which is preliminary data.</text>
</comment>
<evidence type="ECO:0000313" key="1">
    <source>
        <dbReference type="EMBL" id="MDR6845141.1"/>
    </source>
</evidence>
<dbReference type="Proteomes" id="UP001261871">
    <property type="component" value="Unassembled WGS sequence"/>
</dbReference>
<feature type="non-terminal residue" evidence="1">
    <location>
        <position position="3950"/>
    </location>
</feature>